<reference evidence="4" key="1">
    <citation type="submission" date="2022-09" db="EMBL/GenBank/DDBJ databases">
        <title>Culturomic study of gut microbiota in children with autism spectrum disorder.</title>
        <authorList>
            <person name="Efimov B.A."/>
            <person name="Chaplin A.V."/>
            <person name="Sokolova S.R."/>
            <person name="Pikina A.P."/>
            <person name="Korzhanova M."/>
            <person name="Belova V."/>
            <person name="Korostin D."/>
        </authorList>
    </citation>
    <scope>NUCLEOTIDE SEQUENCE</scope>
    <source>
        <strain evidence="4">ASD5510</strain>
    </source>
</reference>
<proteinExistence type="predicted"/>
<accession>A0A9J6QVY1</accession>
<dbReference type="InterPro" id="IPR031989">
    <property type="entry name" value="DUF5067"/>
</dbReference>
<feature type="chain" id="PRO_5039913383" evidence="2">
    <location>
        <begin position="27"/>
        <end position="177"/>
    </location>
</feature>
<protein>
    <submittedName>
        <fullName evidence="4">DUF5067 domain-containing protein</fullName>
    </submittedName>
</protein>
<evidence type="ECO:0000256" key="2">
    <source>
        <dbReference type="SAM" id="SignalP"/>
    </source>
</evidence>
<sequence length="177" mass="19699">MKKFLSIILVLLLCFGIFGCGENNKADPTDGTDTSVEPTEKYYFQDDIAVLEDIKIEITDHKVINPGKKGNEYGEKPVLAFWYKVTNTSDKDIDPISAWLAVFVAIQDNDPNSVNELNVGTLPDEKYLDSQMEQIKEGGTVENAISYELDDTKTPVVLKATKGIDGKELGEQTYNLK</sequence>
<keyword evidence="1 2" id="KW-0732">Signal</keyword>
<dbReference type="Gene3D" id="2.60.40.1240">
    <property type="match status" value="1"/>
</dbReference>
<evidence type="ECO:0000313" key="4">
    <source>
        <dbReference type="EMBL" id="MCU7379755.1"/>
    </source>
</evidence>
<keyword evidence="5" id="KW-1185">Reference proteome</keyword>
<evidence type="ECO:0000256" key="1">
    <source>
        <dbReference type="ARBA" id="ARBA00022729"/>
    </source>
</evidence>
<dbReference type="InterPro" id="IPR029050">
    <property type="entry name" value="Immunoprotect_excell_Ig-like"/>
</dbReference>
<dbReference type="PROSITE" id="PS51257">
    <property type="entry name" value="PROKAR_LIPOPROTEIN"/>
    <property type="match status" value="1"/>
</dbReference>
<name>A0A9J6QVY1_9FIRM</name>
<dbReference type="EMBL" id="JAOSHN010000006">
    <property type="protein sequence ID" value="MCU7379755.1"/>
    <property type="molecule type" value="Genomic_DNA"/>
</dbReference>
<dbReference type="RefSeq" id="WP_269478656.1">
    <property type="nucleotide sequence ID" value="NZ_JAOSHN010000006.1"/>
</dbReference>
<gene>
    <name evidence="4" type="ORF">OBO34_15520</name>
</gene>
<dbReference type="Proteomes" id="UP001065549">
    <property type="component" value="Unassembled WGS sequence"/>
</dbReference>
<feature type="domain" description="DUF5067" evidence="3">
    <location>
        <begin position="35"/>
        <end position="162"/>
    </location>
</feature>
<evidence type="ECO:0000313" key="5">
    <source>
        <dbReference type="Proteomes" id="UP001065549"/>
    </source>
</evidence>
<dbReference type="Pfam" id="PF16729">
    <property type="entry name" value="DUF5067"/>
    <property type="match status" value="1"/>
</dbReference>
<feature type="signal peptide" evidence="2">
    <location>
        <begin position="1"/>
        <end position="26"/>
    </location>
</feature>
<organism evidence="4 5">
    <name type="scientific">Hominibacterium faecale</name>
    <dbReference type="NCBI Taxonomy" id="2839743"/>
    <lineage>
        <taxon>Bacteria</taxon>
        <taxon>Bacillati</taxon>
        <taxon>Bacillota</taxon>
        <taxon>Clostridia</taxon>
        <taxon>Peptostreptococcales</taxon>
        <taxon>Anaerovoracaceae</taxon>
        <taxon>Hominibacterium</taxon>
    </lineage>
</organism>
<dbReference type="AlphaFoldDB" id="A0A9J6QVY1"/>
<evidence type="ECO:0000259" key="3">
    <source>
        <dbReference type="Pfam" id="PF16729"/>
    </source>
</evidence>
<comment type="caution">
    <text evidence="4">The sequence shown here is derived from an EMBL/GenBank/DDBJ whole genome shotgun (WGS) entry which is preliminary data.</text>
</comment>